<dbReference type="InterPro" id="IPR036291">
    <property type="entry name" value="NAD(P)-bd_dom_sf"/>
</dbReference>
<dbReference type="InterPro" id="IPR006139">
    <property type="entry name" value="D-isomer_2_OHA_DH_cat_dom"/>
</dbReference>
<comment type="similarity">
    <text evidence="1 4">Belongs to the D-isomer specific 2-hydroxyacid dehydrogenase family.</text>
</comment>
<dbReference type="InterPro" id="IPR058205">
    <property type="entry name" value="D-LDH-like"/>
</dbReference>
<feature type="domain" description="D-isomer specific 2-hydroxyacid dehydrogenase catalytic" evidence="5">
    <location>
        <begin position="3"/>
        <end position="331"/>
    </location>
</feature>
<evidence type="ECO:0000256" key="2">
    <source>
        <dbReference type="ARBA" id="ARBA00023002"/>
    </source>
</evidence>
<evidence type="ECO:0000313" key="8">
    <source>
        <dbReference type="Proteomes" id="UP000274786"/>
    </source>
</evidence>
<dbReference type="SUPFAM" id="SSF51735">
    <property type="entry name" value="NAD(P)-binding Rossmann-fold domains"/>
    <property type="match status" value="1"/>
</dbReference>
<sequence length="336" mass="36128">MKIAVFSARPYDQQFLDEANQRRGAGQPFECLYFDAALDLHTAPLAQDCEAVCVFVNDRLDAPVLQALHAMGVRAVLLRCAGFNNVDLAAAGQLGLFVARVPAYSPEAVAEHALALVMTLNRRTHRAYNRVREGNFMLDGLLGRTLHGKTVGIVGTGQIGLATARIFKGMGCTVLGHDPYPSAAFAAIGTSVALDELLARSDVVSLHCPLTPDTHHLIDDASLAGMKPGAMLVNTSRGGLVDTHAVIRALKSRRLGHLAIDVYEQESGLFFQDRSGEIIDDDAFQRLMTFPNVLVTGHQGFFTVEALQEISAITLRNLGQYATGTRCPNLVPPPGG</sequence>
<protein>
    <submittedName>
        <fullName evidence="7">D-lactate dehydrogenase</fullName>
    </submittedName>
</protein>
<proteinExistence type="inferred from homology"/>
<dbReference type="InterPro" id="IPR006140">
    <property type="entry name" value="D-isomer_DH_NAD-bd"/>
</dbReference>
<dbReference type="InterPro" id="IPR029753">
    <property type="entry name" value="D-isomer_DH_CS"/>
</dbReference>
<dbReference type="PROSITE" id="PS00671">
    <property type="entry name" value="D_2_HYDROXYACID_DH_3"/>
    <property type="match status" value="1"/>
</dbReference>
<keyword evidence="2 4" id="KW-0560">Oxidoreductase</keyword>
<organism evidence="7 8">
    <name type="scientific">Stenotrophomonas rhizophila</name>
    <dbReference type="NCBI Taxonomy" id="216778"/>
    <lineage>
        <taxon>Bacteria</taxon>
        <taxon>Pseudomonadati</taxon>
        <taxon>Pseudomonadota</taxon>
        <taxon>Gammaproteobacteria</taxon>
        <taxon>Lysobacterales</taxon>
        <taxon>Lysobacteraceae</taxon>
        <taxon>Stenotrophomonas</taxon>
    </lineage>
</organism>
<dbReference type="Pfam" id="PF02826">
    <property type="entry name" value="2-Hacid_dh_C"/>
    <property type="match status" value="1"/>
</dbReference>
<dbReference type="PROSITE" id="PS00065">
    <property type="entry name" value="D_2_HYDROXYACID_DH_1"/>
    <property type="match status" value="1"/>
</dbReference>
<dbReference type="GO" id="GO:0051287">
    <property type="term" value="F:NAD binding"/>
    <property type="evidence" value="ECO:0007669"/>
    <property type="project" value="InterPro"/>
</dbReference>
<evidence type="ECO:0000256" key="1">
    <source>
        <dbReference type="ARBA" id="ARBA00005854"/>
    </source>
</evidence>
<evidence type="ECO:0000259" key="5">
    <source>
        <dbReference type="Pfam" id="PF00389"/>
    </source>
</evidence>
<dbReference type="Proteomes" id="UP000274786">
    <property type="component" value="Unassembled WGS sequence"/>
</dbReference>
<gene>
    <name evidence="7" type="ORF">BCL79_3567</name>
</gene>
<dbReference type="RefSeq" id="WP_121043591.1">
    <property type="nucleotide sequence ID" value="NZ_RCDC01000007.1"/>
</dbReference>
<dbReference type="OrthoDB" id="9805416at2"/>
<dbReference type="EMBL" id="RCDC01000007">
    <property type="protein sequence ID" value="RLK50074.1"/>
    <property type="molecule type" value="Genomic_DNA"/>
</dbReference>
<dbReference type="SUPFAM" id="SSF52283">
    <property type="entry name" value="Formate/glycerate dehydrogenase catalytic domain-like"/>
    <property type="match status" value="1"/>
</dbReference>
<dbReference type="PANTHER" id="PTHR43026">
    <property type="entry name" value="2-HYDROXYACID DEHYDROGENASE HOMOLOG 1-RELATED"/>
    <property type="match status" value="1"/>
</dbReference>
<keyword evidence="3" id="KW-0520">NAD</keyword>
<dbReference type="PROSITE" id="PS00670">
    <property type="entry name" value="D_2_HYDROXYACID_DH_2"/>
    <property type="match status" value="1"/>
</dbReference>
<accession>A0A498C293</accession>
<dbReference type="PANTHER" id="PTHR43026:SF1">
    <property type="entry name" value="2-HYDROXYACID DEHYDROGENASE HOMOLOG 1-RELATED"/>
    <property type="match status" value="1"/>
</dbReference>
<name>A0A498C293_9GAMM</name>
<dbReference type="Pfam" id="PF00389">
    <property type="entry name" value="2-Hacid_dh"/>
    <property type="match status" value="1"/>
</dbReference>
<dbReference type="Gene3D" id="3.40.50.720">
    <property type="entry name" value="NAD(P)-binding Rossmann-like Domain"/>
    <property type="match status" value="2"/>
</dbReference>
<evidence type="ECO:0000259" key="6">
    <source>
        <dbReference type="Pfam" id="PF02826"/>
    </source>
</evidence>
<reference evidence="7 8" key="1">
    <citation type="submission" date="2018-10" db="EMBL/GenBank/DDBJ databases">
        <title>Comparative analysis of microorganisms from saline springs in Andes Mountain Range, Colombia.</title>
        <authorList>
            <person name="Rubin E."/>
        </authorList>
    </citation>
    <scope>NUCLEOTIDE SEQUENCE [LARGE SCALE GENOMIC DNA]</scope>
    <source>
        <strain evidence="7 8">USBA GBX 843</strain>
    </source>
</reference>
<dbReference type="GO" id="GO:0008720">
    <property type="term" value="F:D-lactate dehydrogenase (NAD+) activity"/>
    <property type="evidence" value="ECO:0007669"/>
    <property type="project" value="TreeGrafter"/>
</dbReference>
<dbReference type="InterPro" id="IPR029752">
    <property type="entry name" value="D-isomer_DH_CS1"/>
</dbReference>
<comment type="caution">
    <text evidence="7">The sequence shown here is derived from an EMBL/GenBank/DDBJ whole genome shotgun (WGS) entry which is preliminary data.</text>
</comment>
<evidence type="ECO:0000256" key="4">
    <source>
        <dbReference type="RuleBase" id="RU003719"/>
    </source>
</evidence>
<feature type="domain" description="D-isomer specific 2-hydroxyacid dehydrogenase NAD-binding" evidence="6">
    <location>
        <begin position="114"/>
        <end position="300"/>
    </location>
</feature>
<evidence type="ECO:0000256" key="3">
    <source>
        <dbReference type="ARBA" id="ARBA00023027"/>
    </source>
</evidence>
<dbReference type="CDD" id="cd12183">
    <property type="entry name" value="LDH_like_2"/>
    <property type="match status" value="1"/>
</dbReference>
<dbReference type="AlphaFoldDB" id="A0A498C293"/>
<evidence type="ECO:0000313" key="7">
    <source>
        <dbReference type="EMBL" id="RLK50074.1"/>
    </source>
</evidence>